<dbReference type="SMART" id="SM00256">
    <property type="entry name" value="FBOX"/>
    <property type="match status" value="1"/>
</dbReference>
<name>A0AAD8U773_LOLMU</name>
<feature type="domain" description="F-box" evidence="1">
    <location>
        <begin position="1"/>
        <end position="44"/>
    </location>
</feature>
<dbReference type="SUPFAM" id="SSF81383">
    <property type="entry name" value="F-box domain"/>
    <property type="match status" value="1"/>
</dbReference>
<dbReference type="AlphaFoldDB" id="A0AAD8U773"/>
<dbReference type="EMBL" id="JAUUTY010000001">
    <property type="protein sequence ID" value="KAK1699173.1"/>
    <property type="molecule type" value="Genomic_DNA"/>
</dbReference>
<dbReference type="Pfam" id="PF12937">
    <property type="entry name" value="F-box-like"/>
    <property type="match status" value="1"/>
</dbReference>
<accession>A0AAD8U773</accession>
<evidence type="ECO:0000259" key="1">
    <source>
        <dbReference type="PROSITE" id="PS50181"/>
    </source>
</evidence>
<dbReference type="InterPro" id="IPR001810">
    <property type="entry name" value="F-box_dom"/>
</dbReference>
<organism evidence="2 3">
    <name type="scientific">Lolium multiflorum</name>
    <name type="common">Italian ryegrass</name>
    <name type="synonym">Lolium perenne subsp. multiflorum</name>
    <dbReference type="NCBI Taxonomy" id="4521"/>
    <lineage>
        <taxon>Eukaryota</taxon>
        <taxon>Viridiplantae</taxon>
        <taxon>Streptophyta</taxon>
        <taxon>Embryophyta</taxon>
        <taxon>Tracheophyta</taxon>
        <taxon>Spermatophyta</taxon>
        <taxon>Magnoliopsida</taxon>
        <taxon>Liliopsida</taxon>
        <taxon>Poales</taxon>
        <taxon>Poaceae</taxon>
        <taxon>BOP clade</taxon>
        <taxon>Pooideae</taxon>
        <taxon>Poodae</taxon>
        <taxon>Poeae</taxon>
        <taxon>Poeae Chloroplast Group 2 (Poeae type)</taxon>
        <taxon>Loliodinae</taxon>
        <taxon>Loliinae</taxon>
        <taxon>Lolium</taxon>
    </lineage>
</organism>
<dbReference type="PANTHER" id="PTHR34591">
    <property type="entry name" value="OS03G0653100 PROTEIN-RELATED"/>
    <property type="match status" value="1"/>
</dbReference>
<proteinExistence type="predicted"/>
<dbReference type="Proteomes" id="UP001231189">
    <property type="component" value="Unassembled WGS sequence"/>
</dbReference>
<evidence type="ECO:0000313" key="2">
    <source>
        <dbReference type="EMBL" id="KAK1699173.1"/>
    </source>
</evidence>
<evidence type="ECO:0000313" key="3">
    <source>
        <dbReference type="Proteomes" id="UP001231189"/>
    </source>
</evidence>
<protein>
    <recommendedName>
        <fullName evidence="1">F-box domain-containing protein</fullName>
    </recommendedName>
</protein>
<dbReference type="PROSITE" id="PS50181">
    <property type="entry name" value="FBOX"/>
    <property type="match status" value="1"/>
</dbReference>
<keyword evidence="3" id="KW-1185">Reference proteome</keyword>
<reference evidence="2" key="1">
    <citation type="submission" date="2023-07" db="EMBL/GenBank/DDBJ databases">
        <title>A chromosome-level genome assembly of Lolium multiflorum.</title>
        <authorList>
            <person name="Chen Y."/>
            <person name="Copetti D."/>
            <person name="Kolliker R."/>
            <person name="Studer B."/>
        </authorList>
    </citation>
    <scope>NUCLEOTIDE SEQUENCE</scope>
    <source>
        <strain evidence="2">02402/16</strain>
        <tissue evidence="2">Leaf</tissue>
    </source>
</reference>
<sequence length="442" mass="50361">MDQLPGDVLADVLGRLAPRNLAACRSICKAWCAVIDGHRLLRKDLLPLTVAGIYVVYDNVCAKHSPPTFFSRPSAGARIQGNLRYLDKIRPGIGWSRIGVHCNGLILLSEGVVNPATRQWAFLPPYPDRTRVKGFGQFAFLAFDPTVSPHFEVFFMHCVIHRYGGENTNLYPASPGSEWPPSPFVMSAFSSKTWRWEERSFAREGAAVRSVADVEPFLQSVYGHESVYWQGRLYVDQIYFVIRLSLEDNKYRVIHLPPINTTHPHIDPYLGKSEKGVYYGFEHGGCELQIWFLNESTHDPEWTMKHEIDLRPTLASFPWKHGHGSWSVQQDVNHKALEKEEPEWDSDNEDGTVATAAATEVTVLEGFDDYIFILGFHPYKEIVFLYTWSKRVMAYHLNNSKLEELGCLPSGEDDEMRSSCIYTPCWMESCLRTNGLETNINH</sequence>
<dbReference type="Gene3D" id="1.20.1280.50">
    <property type="match status" value="1"/>
</dbReference>
<dbReference type="InterPro" id="IPR036047">
    <property type="entry name" value="F-box-like_dom_sf"/>
</dbReference>
<gene>
    <name evidence="2" type="ORF">QYE76_015870</name>
</gene>
<dbReference type="PANTHER" id="PTHR34591:SF32">
    <property type="entry name" value="OS03G0653100 PROTEIN"/>
    <property type="match status" value="1"/>
</dbReference>
<comment type="caution">
    <text evidence="2">The sequence shown here is derived from an EMBL/GenBank/DDBJ whole genome shotgun (WGS) entry which is preliminary data.</text>
</comment>